<evidence type="ECO:0000313" key="2">
    <source>
        <dbReference type="EMBL" id="ULN54203.1"/>
    </source>
</evidence>
<feature type="compositionally biased region" description="Low complexity" evidence="1">
    <location>
        <begin position="31"/>
        <end position="50"/>
    </location>
</feature>
<gene>
    <name evidence="2" type="ORF">MIU77_08080</name>
</gene>
<dbReference type="RefSeq" id="WP_240172402.1">
    <property type="nucleotide sequence ID" value="NZ_CP092365.1"/>
</dbReference>
<sequence length="175" mass="17321">MRVQVGVWAAAAGAALLGGCHGVDPTPAPTPASVSTSAGAPPTATTAAAPSPAPGPEPTTKVWVDLAVGDCLADPPPTDPSVVTVLVVDCARPHAAEVFLRATVPVNEAVADVADPRCADGYPAYTGRAVGAGGDTISYLIDSIQDRTGAVPEPSTVICLLAPADGHPVSGTARR</sequence>
<accession>A0ABY3U2K8</accession>
<dbReference type="EMBL" id="CP092365">
    <property type="protein sequence ID" value="ULN54203.1"/>
    <property type="molecule type" value="Genomic_DNA"/>
</dbReference>
<dbReference type="PROSITE" id="PS51257">
    <property type="entry name" value="PROKAR_LIPOPROTEIN"/>
    <property type="match status" value="1"/>
</dbReference>
<dbReference type="Proteomes" id="UP001055200">
    <property type="component" value="Chromosome"/>
</dbReference>
<evidence type="ECO:0000313" key="3">
    <source>
        <dbReference type="Proteomes" id="UP001055200"/>
    </source>
</evidence>
<evidence type="ECO:0000256" key="1">
    <source>
        <dbReference type="SAM" id="MobiDB-lite"/>
    </source>
</evidence>
<protein>
    <recommendedName>
        <fullName evidence="4">Lipoprotein LppN</fullName>
    </recommendedName>
</protein>
<name>A0ABY3U2K8_9MYCO</name>
<reference evidence="2" key="1">
    <citation type="submission" date="2022-08" db="EMBL/GenBank/DDBJ databases">
        <title>Complete genome sequence of 14 non-tuberculosis mycobacteria type-strains.</title>
        <authorList>
            <person name="Igarashi Y."/>
            <person name="Osugi A."/>
            <person name="Mitarai S."/>
        </authorList>
    </citation>
    <scope>NUCLEOTIDE SEQUENCE</scope>
    <source>
        <strain evidence="2">DSM 45575</strain>
    </source>
</reference>
<organism evidence="2 3">
    <name type="scientific">Mycolicibacillus parakoreensis</name>
    <dbReference type="NCBI Taxonomy" id="1069221"/>
    <lineage>
        <taxon>Bacteria</taxon>
        <taxon>Bacillati</taxon>
        <taxon>Actinomycetota</taxon>
        <taxon>Actinomycetes</taxon>
        <taxon>Mycobacteriales</taxon>
        <taxon>Mycobacteriaceae</taxon>
        <taxon>Mycolicibacillus</taxon>
    </lineage>
</organism>
<evidence type="ECO:0008006" key="4">
    <source>
        <dbReference type="Google" id="ProtNLM"/>
    </source>
</evidence>
<keyword evidence="3" id="KW-1185">Reference proteome</keyword>
<proteinExistence type="predicted"/>
<feature type="region of interest" description="Disordered" evidence="1">
    <location>
        <begin position="27"/>
        <end position="59"/>
    </location>
</feature>